<proteinExistence type="predicted"/>
<dbReference type="Proteomes" id="UP000052012">
    <property type="component" value="Unassembled WGS sequence"/>
</dbReference>
<comment type="caution">
    <text evidence="1">The sequence shown here is derived from an EMBL/GenBank/DDBJ whole genome shotgun (WGS) entry which is preliminary data.</text>
</comment>
<keyword evidence="2" id="KW-1185">Reference proteome</keyword>
<evidence type="ECO:0000313" key="2">
    <source>
        <dbReference type="Proteomes" id="UP000052012"/>
    </source>
</evidence>
<reference evidence="1 2" key="1">
    <citation type="journal article" date="2015" name="Genome Announc.">
        <title>Expanding the biotechnology potential of lactobacilli through comparative genomics of 213 strains and associated genera.</title>
        <authorList>
            <person name="Sun Z."/>
            <person name="Harris H.M."/>
            <person name="McCann A."/>
            <person name="Guo C."/>
            <person name="Argimon S."/>
            <person name="Zhang W."/>
            <person name="Yang X."/>
            <person name="Jeffery I.B."/>
            <person name="Cooney J.C."/>
            <person name="Kagawa T.F."/>
            <person name="Liu W."/>
            <person name="Song Y."/>
            <person name="Salvetti E."/>
            <person name="Wrobel A."/>
            <person name="Rasinkangas P."/>
            <person name="Parkhill J."/>
            <person name="Rea M.C."/>
            <person name="O'Sullivan O."/>
            <person name="Ritari J."/>
            <person name="Douillard F.P."/>
            <person name="Paul Ross R."/>
            <person name="Yang R."/>
            <person name="Briner A.E."/>
            <person name="Felis G.E."/>
            <person name="de Vos W.M."/>
            <person name="Barrangou R."/>
            <person name="Klaenhammer T.R."/>
            <person name="Caufield P.W."/>
            <person name="Cui Y."/>
            <person name="Zhang H."/>
            <person name="O'Toole P.W."/>
        </authorList>
    </citation>
    <scope>NUCLEOTIDE SEQUENCE [LARGE SCALE GENOMIC DNA]</scope>
    <source>
        <strain evidence="1 2">DSM 23829</strain>
    </source>
</reference>
<dbReference type="Pfam" id="PF18953">
    <property type="entry name" value="SAP_new25"/>
    <property type="match status" value="1"/>
</dbReference>
<dbReference type="AlphaFoldDB" id="A0A0R2AWH9"/>
<dbReference type="STRING" id="1423781.FD06_GL000739"/>
<dbReference type="RefSeq" id="WP_056967065.1">
    <property type="nucleotide sequence ID" value="NZ_AYYQ01000036.1"/>
</dbReference>
<organism evidence="1 2">
    <name type="scientific">Apilactobacillus ozensis DSM 23829 = JCM 17196</name>
    <dbReference type="NCBI Taxonomy" id="1423781"/>
    <lineage>
        <taxon>Bacteria</taxon>
        <taxon>Bacillati</taxon>
        <taxon>Bacillota</taxon>
        <taxon>Bacilli</taxon>
        <taxon>Lactobacillales</taxon>
        <taxon>Lactobacillaceae</taxon>
        <taxon>Apilactobacillus</taxon>
    </lineage>
</organism>
<dbReference type="EMBL" id="AYYQ01000036">
    <property type="protein sequence ID" value="KRM67587.1"/>
    <property type="molecule type" value="Genomic_DNA"/>
</dbReference>
<gene>
    <name evidence="1" type="ORF">FD06_GL000739</name>
</gene>
<name>A0A0R2AWH9_9LACO</name>
<accession>A0A0R2AWH9</accession>
<evidence type="ECO:0008006" key="3">
    <source>
        <dbReference type="Google" id="ProtNLM"/>
    </source>
</evidence>
<sequence length="203" mass="23900">MDKLTIEEYQQKYFYKIELVQLCRQYKLPTYGTKAELNQYIIKYLSGVPAKNIKAKRCPSKKAQHLRANQITLNTKLINSGFSFNNEARQFFANYFQVDKFSFKKSMAIIKRRAELENDDTITVGDLIKKMQTVNTKATHEEHTYQWNNFVSDFCSCKQSNIFTNKLKVAAILWQHVKKSTHTKTFDTQLLNQYHAEIKSFIK</sequence>
<dbReference type="OrthoDB" id="9778090at2"/>
<evidence type="ECO:0000313" key="1">
    <source>
        <dbReference type="EMBL" id="KRM67587.1"/>
    </source>
</evidence>
<protein>
    <recommendedName>
        <fullName evidence="3">SAP domain-containing protein</fullName>
    </recommendedName>
</protein>
<dbReference type="PATRIC" id="fig|1423781.4.peg.763"/>